<evidence type="ECO:0000313" key="1">
    <source>
        <dbReference type="EMBL" id="GEN81513.1"/>
    </source>
</evidence>
<comment type="caution">
    <text evidence="1">The sequence shown here is derived from an EMBL/GenBank/DDBJ whole genome shotgun (WGS) entry which is preliminary data.</text>
</comment>
<sequence>MKKLLVAALLAGVGYVVYRAYTDERDDRELWTEVTDDVE</sequence>
<dbReference type="AlphaFoldDB" id="A0A511Z251"/>
<evidence type="ECO:0000313" key="2">
    <source>
        <dbReference type="Proteomes" id="UP000321484"/>
    </source>
</evidence>
<dbReference type="NCBIfam" id="NF038356">
    <property type="entry name" value="actino_DLW39"/>
    <property type="match status" value="1"/>
</dbReference>
<dbReference type="InterPro" id="IPR047990">
    <property type="entry name" value="DLW39-like"/>
</dbReference>
<reference evidence="1 2" key="1">
    <citation type="submission" date="2019-07" db="EMBL/GenBank/DDBJ databases">
        <title>Whole genome shotgun sequence of Actinotalea fermentans NBRC 105374.</title>
        <authorList>
            <person name="Hosoyama A."/>
            <person name="Uohara A."/>
            <person name="Ohji S."/>
            <person name="Ichikawa N."/>
        </authorList>
    </citation>
    <scope>NUCLEOTIDE SEQUENCE [LARGE SCALE GENOMIC DNA]</scope>
    <source>
        <strain evidence="1 2">NBRC 105374</strain>
    </source>
</reference>
<protein>
    <submittedName>
        <fullName evidence="1">Uncharacterized protein</fullName>
    </submittedName>
</protein>
<dbReference type="EMBL" id="BJYK01000013">
    <property type="protein sequence ID" value="GEN81513.1"/>
    <property type="molecule type" value="Genomic_DNA"/>
</dbReference>
<organism evidence="1 2">
    <name type="scientific">Actinotalea fermentans</name>
    <dbReference type="NCBI Taxonomy" id="43671"/>
    <lineage>
        <taxon>Bacteria</taxon>
        <taxon>Bacillati</taxon>
        <taxon>Actinomycetota</taxon>
        <taxon>Actinomycetes</taxon>
        <taxon>Micrococcales</taxon>
        <taxon>Cellulomonadaceae</taxon>
        <taxon>Actinotalea</taxon>
    </lineage>
</organism>
<dbReference type="Proteomes" id="UP000321484">
    <property type="component" value="Unassembled WGS sequence"/>
</dbReference>
<gene>
    <name evidence="1" type="ORF">AFE02nite_32470</name>
</gene>
<keyword evidence="2" id="KW-1185">Reference proteome</keyword>
<accession>A0A511Z251</accession>
<dbReference type="RefSeq" id="WP_222594427.1">
    <property type="nucleotide sequence ID" value="NZ_BJYK01000013.1"/>
</dbReference>
<name>A0A511Z251_9CELL</name>
<proteinExistence type="predicted"/>